<evidence type="ECO:0000256" key="5">
    <source>
        <dbReference type="ARBA" id="ARBA00023002"/>
    </source>
</evidence>
<feature type="binding site" evidence="8 10">
    <location>
        <position position="114"/>
    </location>
    <ligand>
        <name>substrate</name>
    </ligand>
</feature>
<evidence type="ECO:0000256" key="4">
    <source>
        <dbReference type="ARBA" id="ARBA00022857"/>
    </source>
</evidence>
<dbReference type="Pfam" id="PF00745">
    <property type="entry name" value="GlutR_dimer"/>
    <property type="match status" value="1"/>
</dbReference>
<sequence>MLLCLSADYRRTPIPLLEHLERRSAEIARSLAEPGFARGSVIVATCNRFEAYLDLREGDPDVSVGRIAEAAGVETAELSEALGVHTDELAAEHLFAVACGLESAAVGEGEIAGQVRRAHSAAHRAGTVSDPLERLFQAAHRVSRDVKNRTGIQGEGRSLVRLGLLLAERRIESWAQARVLLIGTGAYAGATVAALNARGAQRIAVHSPSGRAAAFADARGIGAVPPEGFGHALATADLLIACSSVSDPLITAPDLARLEARPRLLLDLGMPRNVDPAVGSLDGVELLDIDAIARHAPIPELSAGAEARRLVREAAVEFAASQAEREALPTLVTLREHVLGLLEDELCRARRGPRAERDGDAGSSTEIESALRRFTGRLLHEPSERIRALGRAGRADEARSATAALFGIGADA</sequence>
<comment type="pathway">
    <text evidence="1 8 13">Porphyrin-containing compound metabolism; protoporphyrin-IX biosynthesis; 5-aminolevulinate from L-glutamyl-tRNA(Glu): step 1/2.</text>
</comment>
<organism evidence="17 18">
    <name type="scientific">Leucobacter ruminantium</name>
    <dbReference type="NCBI Taxonomy" id="1289170"/>
    <lineage>
        <taxon>Bacteria</taxon>
        <taxon>Bacillati</taxon>
        <taxon>Actinomycetota</taxon>
        <taxon>Actinomycetes</taxon>
        <taxon>Micrococcales</taxon>
        <taxon>Microbacteriaceae</taxon>
        <taxon>Leucobacter</taxon>
    </lineage>
</organism>
<feature type="domain" description="Tetrapyrrole biosynthesis glutamyl-tRNA reductase dimerisation" evidence="14">
    <location>
        <begin position="306"/>
        <end position="408"/>
    </location>
</feature>
<dbReference type="Proteomes" id="UP000664398">
    <property type="component" value="Unassembled WGS sequence"/>
</dbReference>
<proteinExistence type="inferred from homology"/>
<dbReference type="SUPFAM" id="SSF51735">
    <property type="entry name" value="NAD(P)-binding Rossmann-fold domains"/>
    <property type="match status" value="1"/>
</dbReference>
<evidence type="ECO:0000313" key="18">
    <source>
        <dbReference type="Proteomes" id="UP000664398"/>
    </source>
</evidence>
<evidence type="ECO:0000256" key="3">
    <source>
        <dbReference type="ARBA" id="ARBA00012970"/>
    </source>
</evidence>
<keyword evidence="6 8" id="KW-0627">Porphyrin biosynthesis</keyword>
<evidence type="ECO:0000256" key="10">
    <source>
        <dbReference type="PIRSR" id="PIRSR000445-2"/>
    </source>
</evidence>
<evidence type="ECO:0000313" key="17">
    <source>
        <dbReference type="EMBL" id="MBO1804683.1"/>
    </source>
</evidence>
<evidence type="ECO:0000256" key="9">
    <source>
        <dbReference type="PIRSR" id="PIRSR000445-1"/>
    </source>
</evidence>
<dbReference type="EMBL" id="JAGDYL010000006">
    <property type="protein sequence ID" value="MBO1804683.1"/>
    <property type="molecule type" value="Genomic_DNA"/>
</dbReference>
<dbReference type="EC" id="1.2.1.70" evidence="3 8"/>
<dbReference type="NCBIfam" id="NF000750">
    <property type="entry name" value="PRK00045.3-4"/>
    <property type="match status" value="1"/>
</dbReference>
<evidence type="ECO:0000259" key="16">
    <source>
        <dbReference type="Pfam" id="PF05201"/>
    </source>
</evidence>
<dbReference type="InterPro" id="IPR036343">
    <property type="entry name" value="GluRdtase_N_sf"/>
</dbReference>
<comment type="catalytic activity">
    <reaction evidence="7 8 13">
        <text>(S)-4-amino-5-oxopentanoate + tRNA(Glu) + NADP(+) = L-glutamyl-tRNA(Glu) + NADPH + H(+)</text>
        <dbReference type="Rhea" id="RHEA:12344"/>
        <dbReference type="Rhea" id="RHEA-COMP:9663"/>
        <dbReference type="Rhea" id="RHEA-COMP:9680"/>
        <dbReference type="ChEBI" id="CHEBI:15378"/>
        <dbReference type="ChEBI" id="CHEBI:57501"/>
        <dbReference type="ChEBI" id="CHEBI:57783"/>
        <dbReference type="ChEBI" id="CHEBI:58349"/>
        <dbReference type="ChEBI" id="CHEBI:78442"/>
        <dbReference type="ChEBI" id="CHEBI:78520"/>
        <dbReference type="EC" id="1.2.1.70"/>
    </reaction>
</comment>
<dbReference type="SUPFAM" id="SSF69075">
    <property type="entry name" value="Glutamyl tRNA-reductase dimerization domain"/>
    <property type="match status" value="1"/>
</dbReference>
<dbReference type="InterPro" id="IPR015896">
    <property type="entry name" value="4pyrrol_synth_GluRdtase_dimer"/>
</dbReference>
<dbReference type="InterPro" id="IPR036291">
    <property type="entry name" value="NAD(P)-bd_dom_sf"/>
</dbReference>
<comment type="caution">
    <text evidence="17">The sequence shown here is derived from an EMBL/GenBank/DDBJ whole genome shotgun (WGS) entry which is preliminary data.</text>
</comment>
<feature type="binding site" evidence="8 10">
    <location>
        <position position="103"/>
    </location>
    <ligand>
        <name>substrate</name>
    </ligand>
</feature>
<dbReference type="InterPro" id="IPR036453">
    <property type="entry name" value="GluRdtase_dimer_dom_sf"/>
</dbReference>
<dbReference type="InterPro" id="IPR000343">
    <property type="entry name" value="4pyrrol_synth_GluRdtase"/>
</dbReference>
<evidence type="ECO:0000256" key="7">
    <source>
        <dbReference type="ARBA" id="ARBA00047464"/>
    </source>
</evidence>
<keyword evidence="4 8" id="KW-0521">NADP</keyword>
<comment type="subunit">
    <text evidence="8">Homodimer.</text>
</comment>
<evidence type="ECO:0000259" key="15">
    <source>
        <dbReference type="Pfam" id="PF01488"/>
    </source>
</evidence>
<keyword evidence="18" id="KW-1185">Reference proteome</keyword>
<dbReference type="PROSITE" id="PS00747">
    <property type="entry name" value="GLUTR"/>
    <property type="match status" value="1"/>
</dbReference>
<feature type="binding site" evidence="8 10">
    <location>
        <begin position="108"/>
        <end position="110"/>
    </location>
    <ligand>
        <name>substrate</name>
    </ligand>
</feature>
<feature type="site" description="Important for activity" evidence="8 12">
    <location>
        <position position="93"/>
    </location>
</feature>
<dbReference type="NCBIfam" id="TIGR01035">
    <property type="entry name" value="hemA"/>
    <property type="match status" value="1"/>
</dbReference>
<dbReference type="PANTHER" id="PTHR43013">
    <property type="entry name" value="GLUTAMYL-TRNA REDUCTASE"/>
    <property type="match status" value="1"/>
</dbReference>
<name>A0A939RXH2_9MICO</name>
<dbReference type="HAMAP" id="MF_00087">
    <property type="entry name" value="Glu_tRNA_reductase"/>
    <property type="match status" value="1"/>
</dbReference>
<evidence type="ECO:0000256" key="11">
    <source>
        <dbReference type="PIRSR" id="PIRSR000445-3"/>
    </source>
</evidence>
<evidence type="ECO:0000256" key="12">
    <source>
        <dbReference type="PIRSR" id="PIRSR000445-4"/>
    </source>
</evidence>
<dbReference type="Gene3D" id="3.40.50.720">
    <property type="entry name" value="NAD(P)-binding Rossmann-like Domain"/>
    <property type="match status" value="1"/>
</dbReference>
<evidence type="ECO:0000259" key="14">
    <source>
        <dbReference type="Pfam" id="PF00745"/>
    </source>
</evidence>
<dbReference type="GO" id="GO:0008883">
    <property type="term" value="F:glutamyl-tRNA reductase activity"/>
    <property type="evidence" value="ECO:0007669"/>
    <property type="project" value="UniProtKB-UniRule"/>
</dbReference>
<dbReference type="RefSeq" id="WP_208045169.1">
    <property type="nucleotide sequence ID" value="NZ_JAGDYL010000006.1"/>
</dbReference>
<comment type="similarity">
    <text evidence="2 8 13">Belongs to the glutamyl-tRNA reductase family.</text>
</comment>
<evidence type="ECO:0000256" key="13">
    <source>
        <dbReference type="RuleBase" id="RU000584"/>
    </source>
</evidence>
<dbReference type="PANTHER" id="PTHR43013:SF1">
    <property type="entry name" value="GLUTAMYL-TRNA REDUCTASE"/>
    <property type="match status" value="1"/>
</dbReference>
<feature type="active site" description="Nucleophile" evidence="8 9">
    <location>
        <position position="46"/>
    </location>
</feature>
<dbReference type="InterPro" id="IPR015895">
    <property type="entry name" value="4pyrrol_synth_GluRdtase_N"/>
</dbReference>
<evidence type="ECO:0000256" key="2">
    <source>
        <dbReference type="ARBA" id="ARBA00005916"/>
    </source>
</evidence>
<feature type="domain" description="Glutamyl-tRNA reductase N-terminal" evidence="16">
    <location>
        <begin position="6"/>
        <end position="150"/>
    </location>
</feature>
<dbReference type="Pfam" id="PF05201">
    <property type="entry name" value="GlutR_N"/>
    <property type="match status" value="1"/>
</dbReference>
<feature type="domain" description="Quinate/shikimate 5-dehydrogenase/glutamyl-tRNA reductase" evidence="15">
    <location>
        <begin position="166"/>
        <end position="293"/>
    </location>
</feature>
<dbReference type="InterPro" id="IPR006151">
    <property type="entry name" value="Shikm_DH/Glu-tRNA_Rdtase"/>
</dbReference>
<dbReference type="Gene3D" id="3.30.460.30">
    <property type="entry name" value="Glutamyl-tRNA reductase, N-terminal domain"/>
    <property type="match status" value="1"/>
</dbReference>
<dbReference type="Pfam" id="PF01488">
    <property type="entry name" value="Shikimate_DH"/>
    <property type="match status" value="1"/>
</dbReference>
<feature type="binding site" evidence="8 11">
    <location>
        <begin position="183"/>
        <end position="188"/>
    </location>
    <ligand>
        <name>NADP(+)</name>
        <dbReference type="ChEBI" id="CHEBI:58349"/>
    </ligand>
</feature>
<evidence type="ECO:0000256" key="8">
    <source>
        <dbReference type="HAMAP-Rule" id="MF_00087"/>
    </source>
</evidence>
<dbReference type="GO" id="GO:0050661">
    <property type="term" value="F:NADP binding"/>
    <property type="evidence" value="ECO:0007669"/>
    <property type="project" value="InterPro"/>
</dbReference>
<dbReference type="InterPro" id="IPR018214">
    <property type="entry name" value="GluRdtase_CS"/>
</dbReference>
<dbReference type="GO" id="GO:0019353">
    <property type="term" value="P:protoporphyrinogen IX biosynthetic process from glutamate"/>
    <property type="evidence" value="ECO:0007669"/>
    <property type="project" value="TreeGrafter"/>
</dbReference>
<reference evidence="17" key="1">
    <citation type="submission" date="2021-03" db="EMBL/GenBank/DDBJ databases">
        <title>Leucobacter chromiisoli sp. nov., isolated from chromium-containing soil of chemical plant.</title>
        <authorList>
            <person name="Xu Z."/>
        </authorList>
    </citation>
    <scope>NUCLEOTIDE SEQUENCE</scope>
    <source>
        <strain evidence="17">A2</strain>
    </source>
</reference>
<comment type="function">
    <text evidence="8">Catalyzes the NADPH-dependent reduction of glutamyl-tRNA(Glu) to glutamate 1-semialdehyde (GSA).</text>
</comment>
<keyword evidence="5 8" id="KW-0560">Oxidoreductase</keyword>
<accession>A0A939RXH2</accession>
<comment type="miscellaneous">
    <text evidence="8">During catalysis, the active site Cys acts as a nucleophile attacking the alpha-carbonyl group of tRNA-bound glutamate with the formation of a thioester intermediate between enzyme and glutamate, and the concomitant release of tRNA(Glu). The thioester intermediate is finally reduced by direct hydride transfer from NADPH, to form the product GSA.</text>
</comment>
<comment type="domain">
    <text evidence="8">Possesses an unusual extended V-shaped dimeric structure with each monomer consisting of three distinct domains arranged along a curved 'spinal' alpha-helix. The N-terminal catalytic domain specifically recognizes the glutamate moiety of the substrate. The second domain is the NADPH-binding domain, and the third C-terminal domain is responsible for dimerization.</text>
</comment>
<protein>
    <recommendedName>
        <fullName evidence="3 8">Glutamyl-tRNA reductase</fullName>
        <shortName evidence="8">GluTR</shortName>
        <ecNumber evidence="3 8">1.2.1.70</ecNumber>
    </recommendedName>
</protein>
<evidence type="ECO:0000256" key="1">
    <source>
        <dbReference type="ARBA" id="ARBA00005059"/>
    </source>
</evidence>
<feature type="binding site" evidence="8 10">
    <location>
        <begin position="45"/>
        <end position="48"/>
    </location>
    <ligand>
        <name>substrate</name>
    </ligand>
</feature>
<dbReference type="PIRSF" id="PIRSF000445">
    <property type="entry name" value="4pyrrol_synth_GluRdtase"/>
    <property type="match status" value="1"/>
</dbReference>
<gene>
    <name evidence="8" type="primary">hemA</name>
    <name evidence="17" type="ORF">J4H91_05040</name>
</gene>
<dbReference type="SUPFAM" id="SSF69742">
    <property type="entry name" value="Glutamyl tRNA-reductase catalytic, N-terminal domain"/>
    <property type="match status" value="1"/>
</dbReference>
<evidence type="ECO:0000256" key="6">
    <source>
        <dbReference type="ARBA" id="ARBA00023244"/>
    </source>
</evidence>
<dbReference type="AlphaFoldDB" id="A0A939RXH2"/>